<evidence type="ECO:0000256" key="6">
    <source>
        <dbReference type="SAM" id="Phobius"/>
    </source>
</evidence>
<dbReference type="EMBL" id="WHPC01000042">
    <property type="protein sequence ID" value="MPV37609.1"/>
    <property type="molecule type" value="Genomic_DNA"/>
</dbReference>
<evidence type="ECO:0000256" key="1">
    <source>
        <dbReference type="ARBA" id="ARBA00004141"/>
    </source>
</evidence>
<evidence type="ECO:0000256" key="3">
    <source>
        <dbReference type="ARBA" id="ARBA00022989"/>
    </source>
</evidence>
<keyword evidence="4 6" id="KW-0472">Membrane</keyword>
<dbReference type="AlphaFoldDB" id="A0A6N7EHJ9"/>
<dbReference type="InterPro" id="IPR051533">
    <property type="entry name" value="WaaL-like"/>
</dbReference>
<keyword evidence="3 6" id="KW-1133">Transmembrane helix</keyword>
<feature type="transmembrane region" description="Helical" evidence="6">
    <location>
        <begin position="206"/>
        <end position="227"/>
    </location>
</feature>
<keyword evidence="9" id="KW-1185">Reference proteome</keyword>
<organism evidence="8 9">
    <name type="scientific">Georgenia subflava</name>
    <dbReference type="NCBI Taxonomy" id="1622177"/>
    <lineage>
        <taxon>Bacteria</taxon>
        <taxon>Bacillati</taxon>
        <taxon>Actinomycetota</taxon>
        <taxon>Actinomycetes</taxon>
        <taxon>Micrococcales</taxon>
        <taxon>Bogoriellaceae</taxon>
        <taxon>Georgenia</taxon>
    </lineage>
</organism>
<feature type="transmembrane region" description="Helical" evidence="6">
    <location>
        <begin position="372"/>
        <end position="393"/>
    </location>
</feature>
<dbReference type="GO" id="GO:0016020">
    <property type="term" value="C:membrane"/>
    <property type="evidence" value="ECO:0007669"/>
    <property type="project" value="UniProtKB-SubCell"/>
</dbReference>
<sequence length="477" mass="51339">MPLTSTYSVTRRMKSDKVRPPRHATGSWPRTLVSFSTPRHARPPKAIDASRGRRHDLPVGRWRGLLWSGLTCFAFVIVSNPSSWLPSMTTTLGWLILAVAVVALVDMRRLRLPLVPWPLAGFLLFCAASSLWSQNPSMTWKAVSFYGIISAVACLVVSNGTTLALARGITWAGLLLAATTLWMQVPVWATEGLGAAFEGVHGNRNIVSYTFTLTLAGTLVYAIFAPFRLLTWLGVGLFTAIILTTGSSTGIIALAAILITAAWVVLHRRLGTYGRVRLHRATALSALTMGALVPIKFDDLLTWLGRNSTLSGRLPIWEATIEASSTALIGGHGFGTVWFYTWLQAPPNPVKDEIETISGSPRTHGHNSLVDLLPQVGLIGIVLALTAVAYAVWRTKGLKSRDSVAAAVLLPGLLVCSVTEPMLAIPSGWFVLSAVLVLATRRDGAHQVVQPLRGSGRDTILQTSPNRGAGRPSVKVG</sequence>
<evidence type="ECO:0000259" key="7">
    <source>
        <dbReference type="Pfam" id="PF04932"/>
    </source>
</evidence>
<feature type="region of interest" description="Disordered" evidence="5">
    <location>
        <begin position="456"/>
        <end position="477"/>
    </location>
</feature>
<evidence type="ECO:0000256" key="4">
    <source>
        <dbReference type="ARBA" id="ARBA00023136"/>
    </source>
</evidence>
<dbReference type="Proteomes" id="UP000437709">
    <property type="component" value="Unassembled WGS sequence"/>
</dbReference>
<feature type="transmembrane region" description="Helical" evidence="6">
    <location>
        <begin position="405"/>
        <end position="432"/>
    </location>
</feature>
<feature type="transmembrane region" description="Helical" evidence="6">
    <location>
        <begin position="112"/>
        <end position="132"/>
    </location>
</feature>
<feature type="transmembrane region" description="Helical" evidence="6">
    <location>
        <begin position="84"/>
        <end position="105"/>
    </location>
</feature>
<keyword evidence="2 6" id="KW-0812">Transmembrane</keyword>
<accession>A0A6N7EHJ9</accession>
<feature type="transmembrane region" description="Helical" evidence="6">
    <location>
        <begin position="144"/>
        <end position="166"/>
    </location>
</feature>
<evidence type="ECO:0000256" key="5">
    <source>
        <dbReference type="SAM" id="MobiDB-lite"/>
    </source>
</evidence>
<proteinExistence type="predicted"/>
<evidence type="ECO:0000313" key="9">
    <source>
        <dbReference type="Proteomes" id="UP000437709"/>
    </source>
</evidence>
<feature type="domain" description="O-antigen ligase-related" evidence="7">
    <location>
        <begin position="235"/>
        <end position="384"/>
    </location>
</feature>
<dbReference type="OrthoDB" id="1118146at2"/>
<dbReference type="PANTHER" id="PTHR37422">
    <property type="entry name" value="TEICHURONIC ACID BIOSYNTHESIS PROTEIN TUAE"/>
    <property type="match status" value="1"/>
</dbReference>
<feature type="region of interest" description="Disordered" evidence="5">
    <location>
        <begin position="1"/>
        <end position="26"/>
    </location>
</feature>
<comment type="caution">
    <text evidence="8">The sequence shown here is derived from an EMBL/GenBank/DDBJ whole genome shotgun (WGS) entry which is preliminary data.</text>
</comment>
<name>A0A6N7EHJ9_9MICO</name>
<feature type="transmembrane region" description="Helical" evidence="6">
    <location>
        <begin position="233"/>
        <end position="266"/>
    </location>
</feature>
<dbReference type="PANTHER" id="PTHR37422:SF17">
    <property type="entry name" value="O-ANTIGEN LIGASE"/>
    <property type="match status" value="1"/>
</dbReference>
<protein>
    <recommendedName>
        <fullName evidence="7">O-antigen ligase-related domain-containing protein</fullName>
    </recommendedName>
</protein>
<dbReference type="Pfam" id="PF04932">
    <property type="entry name" value="Wzy_C"/>
    <property type="match status" value="1"/>
</dbReference>
<comment type="subcellular location">
    <subcellularLocation>
        <location evidence="1">Membrane</location>
        <topology evidence="1">Multi-pass membrane protein</topology>
    </subcellularLocation>
</comment>
<feature type="transmembrane region" description="Helical" evidence="6">
    <location>
        <begin position="60"/>
        <end position="78"/>
    </location>
</feature>
<evidence type="ECO:0000256" key="2">
    <source>
        <dbReference type="ARBA" id="ARBA00022692"/>
    </source>
</evidence>
<reference evidence="8 9" key="1">
    <citation type="submission" date="2019-10" db="EMBL/GenBank/DDBJ databases">
        <title>Georgenia wutianyii sp. nov. and Georgenia yuyongxinii sp. nov. isolated from plateau pika (Ochotona curzoniae) in the Qinghai-Tibet plateau of China.</title>
        <authorList>
            <person name="Tian Z."/>
        </authorList>
    </citation>
    <scope>NUCLEOTIDE SEQUENCE [LARGE SCALE GENOMIC DNA]</scope>
    <source>
        <strain evidence="8 9">JCM 19765</strain>
    </source>
</reference>
<dbReference type="InterPro" id="IPR007016">
    <property type="entry name" value="O-antigen_ligase-rel_domated"/>
</dbReference>
<evidence type="ECO:0000313" key="8">
    <source>
        <dbReference type="EMBL" id="MPV37609.1"/>
    </source>
</evidence>
<gene>
    <name evidence="8" type="ORF">GB881_11265</name>
</gene>